<gene>
    <name evidence="1" type="ORF">DC20_19020</name>
</gene>
<dbReference type="Proteomes" id="UP000061382">
    <property type="component" value="Chromosome"/>
</dbReference>
<dbReference type="AlphaFoldDB" id="A0A0P0CHU0"/>
<name>A0A0P0CHU0_9BACT</name>
<protein>
    <recommendedName>
        <fullName evidence="3">DUF4157 domain-containing protein</fullName>
    </recommendedName>
</protein>
<evidence type="ECO:0000313" key="1">
    <source>
        <dbReference type="EMBL" id="ALJ01581.1"/>
    </source>
</evidence>
<keyword evidence="2" id="KW-1185">Reference proteome</keyword>
<sequence length="155" mass="17909">MISSEQLERLLPLACEWAEQQEKFILENGVPLDREYKNFASSIGVQDIGRVRLLKVDEIPAPKNPQLKSAAEVLGLIGKYTLAITYRHGIYVRADHWYDKKLVVHELCHTMQYERLGGIQPFLEQYLSECLSEGYTNSKLEQEAVIMERLISKHF</sequence>
<organism evidence="1 2">
    <name type="scientific">Rufibacter tibetensis</name>
    <dbReference type="NCBI Taxonomy" id="512763"/>
    <lineage>
        <taxon>Bacteria</taxon>
        <taxon>Pseudomonadati</taxon>
        <taxon>Bacteroidota</taxon>
        <taxon>Cytophagia</taxon>
        <taxon>Cytophagales</taxon>
        <taxon>Hymenobacteraceae</taxon>
        <taxon>Rufibacter</taxon>
    </lineage>
</organism>
<accession>A0A0P0CHU0</accession>
<dbReference type="KEGG" id="rti:DC20_19020"/>
<evidence type="ECO:0008006" key="3">
    <source>
        <dbReference type="Google" id="ProtNLM"/>
    </source>
</evidence>
<evidence type="ECO:0000313" key="2">
    <source>
        <dbReference type="Proteomes" id="UP000061382"/>
    </source>
</evidence>
<reference evidence="1 2" key="1">
    <citation type="submission" date="2015-08" db="EMBL/GenBank/DDBJ databases">
        <title>Complete genome sequence of Rufibacter tibetensis strain 1351t, a radiation-resistant bacterium from tibet plateau.</title>
        <authorList>
            <person name="Dai J."/>
        </authorList>
    </citation>
    <scope>NUCLEOTIDE SEQUENCE [LARGE SCALE GENOMIC DNA]</scope>
    <source>
        <strain evidence="1 2">1351</strain>
    </source>
</reference>
<dbReference type="EMBL" id="CP012643">
    <property type="protein sequence ID" value="ALJ01581.1"/>
    <property type="molecule type" value="Genomic_DNA"/>
</dbReference>
<dbReference type="PATRIC" id="fig|512763.3.peg.4174"/>
<proteinExistence type="predicted"/>